<dbReference type="AlphaFoldDB" id="A0A0E9SX15"/>
<reference evidence="1" key="2">
    <citation type="journal article" date="2015" name="Fish Shellfish Immunol.">
        <title>Early steps in the European eel (Anguilla anguilla)-Vibrio vulnificus interaction in the gills: Role of the RtxA13 toxin.</title>
        <authorList>
            <person name="Callol A."/>
            <person name="Pajuelo D."/>
            <person name="Ebbesson L."/>
            <person name="Teles M."/>
            <person name="MacKenzie S."/>
            <person name="Amaro C."/>
        </authorList>
    </citation>
    <scope>NUCLEOTIDE SEQUENCE</scope>
</reference>
<reference evidence="1" key="1">
    <citation type="submission" date="2014-11" db="EMBL/GenBank/DDBJ databases">
        <authorList>
            <person name="Amaro Gonzalez C."/>
        </authorList>
    </citation>
    <scope>NUCLEOTIDE SEQUENCE</scope>
</reference>
<proteinExistence type="predicted"/>
<accession>A0A0E9SX15</accession>
<evidence type="ECO:0000313" key="1">
    <source>
        <dbReference type="EMBL" id="JAH45782.1"/>
    </source>
</evidence>
<organism evidence="1">
    <name type="scientific">Anguilla anguilla</name>
    <name type="common">European freshwater eel</name>
    <name type="synonym">Muraena anguilla</name>
    <dbReference type="NCBI Taxonomy" id="7936"/>
    <lineage>
        <taxon>Eukaryota</taxon>
        <taxon>Metazoa</taxon>
        <taxon>Chordata</taxon>
        <taxon>Craniata</taxon>
        <taxon>Vertebrata</taxon>
        <taxon>Euteleostomi</taxon>
        <taxon>Actinopterygii</taxon>
        <taxon>Neopterygii</taxon>
        <taxon>Teleostei</taxon>
        <taxon>Anguilliformes</taxon>
        <taxon>Anguillidae</taxon>
        <taxon>Anguilla</taxon>
    </lineage>
</organism>
<dbReference type="EMBL" id="GBXM01062795">
    <property type="protein sequence ID" value="JAH45782.1"/>
    <property type="molecule type" value="Transcribed_RNA"/>
</dbReference>
<name>A0A0E9SX15_ANGAN</name>
<sequence>MLTQIPYLFSSIIRVKLYRSTRPCLHTTKMDAVYWLVWNESHLPCVMLTTTAQYACNDLSLHSNSTPFSTSK</sequence>
<protein>
    <submittedName>
        <fullName evidence="1">Uncharacterized protein</fullName>
    </submittedName>
</protein>